<keyword evidence="3" id="KW-1185">Reference proteome</keyword>
<evidence type="ECO:0000313" key="2">
    <source>
        <dbReference type="EMBL" id="MRG97084.1"/>
    </source>
</evidence>
<dbReference type="RefSeq" id="WP_153823870.1">
    <property type="nucleotide sequence ID" value="NZ_WJIE01000015.1"/>
</dbReference>
<evidence type="ECO:0000256" key="1">
    <source>
        <dbReference type="SAM" id="MobiDB-lite"/>
    </source>
</evidence>
<dbReference type="EMBL" id="WJIE01000015">
    <property type="protein sequence ID" value="MRG97084.1"/>
    <property type="molecule type" value="Genomic_DNA"/>
</dbReference>
<protein>
    <submittedName>
        <fullName evidence="2">Uncharacterized protein</fullName>
    </submittedName>
</protein>
<accession>A0A6N7Q446</accession>
<gene>
    <name evidence="2" type="ORF">GF068_34935</name>
</gene>
<proteinExistence type="predicted"/>
<feature type="region of interest" description="Disordered" evidence="1">
    <location>
        <begin position="242"/>
        <end position="265"/>
    </location>
</feature>
<feature type="compositionally biased region" description="Basic and acidic residues" evidence="1">
    <location>
        <begin position="242"/>
        <end position="259"/>
    </location>
</feature>
<name>A0A6N7Q446_9BACT</name>
<dbReference type="Proteomes" id="UP000440224">
    <property type="component" value="Unassembled WGS sequence"/>
</dbReference>
<dbReference type="OrthoDB" id="5506344at2"/>
<organism evidence="2 3">
    <name type="scientific">Polyangium spumosum</name>
    <dbReference type="NCBI Taxonomy" id="889282"/>
    <lineage>
        <taxon>Bacteria</taxon>
        <taxon>Pseudomonadati</taxon>
        <taxon>Myxococcota</taxon>
        <taxon>Polyangia</taxon>
        <taxon>Polyangiales</taxon>
        <taxon>Polyangiaceae</taxon>
        <taxon>Polyangium</taxon>
    </lineage>
</organism>
<dbReference type="AlphaFoldDB" id="A0A6N7Q446"/>
<comment type="caution">
    <text evidence="2">The sequence shown here is derived from an EMBL/GenBank/DDBJ whole genome shotgun (WGS) entry which is preliminary data.</text>
</comment>
<reference evidence="2 3" key="1">
    <citation type="submission" date="2019-10" db="EMBL/GenBank/DDBJ databases">
        <title>A soil myxobacterium in the family Polyangiaceae.</title>
        <authorList>
            <person name="Li Y."/>
            <person name="Wang J."/>
        </authorList>
    </citation>
    <scope>NUCLEOTIDE SEQUENCE [LARGE SCALE GENOMIC DNA]</scope>
    <source>
        <strain evidence="2 3">DSM 14734</strain>
    </source>
</reference>
<sequence>MLEHLNIDEMVAVIAPWIDPTKRKDIFLAIPEIAALHGRVVKAHEAVSTLPQAKQSSTALSAILEEETLVDARHDHLARAISHSLDARAELYLAGHPPDFGRAAKARDISRKLLPTGLAIVNAPLLAESGNTARVARLVREEEPWMSEFLAEIPSGAPPHTLKDVVDAWVATGARLAELENKRAELLAKEAAKPEGALSPQAARSQWLRVVSQVLSNLELSDAPVEYIEAIRRPVLRASERAERRYAGDKAVTDARDDDTLPADG</sequence>
<evidence type="ECO:0000313" key="3">
    <source>
        <dbReference type="Proteomes" id="UP000440224"/>
    </source>
</evidence>